<dbReference type="RefSeq" id="WP_096993180.1">
    <property type="nucleotide sequence ID" value="NZ_JBHSII010000011.1"/>
</dbReference>
<organism evidence="1 2">
    <name type="scientific">Vibrio thalassae</name>
    <dbReference type="NCBI Taxonomy" id="1243014"/>
    <lineage>
        <taxon>Bacteria</taxon>
        <taxon>Pseudomonadati</taxon>
        <taxon>Pseudomonadota</taxon>
        <taxon>Gammaproteobacteria</taxon>
        <taxon>Vibrionales</taxon>
        <taxon>Vibrionaceae</taxon>
        <taxon>Vibrio</taxon>
    </lineage>
</organism>
<accession>A0A240EIG5</accession>
<name>A0A240EIG5_9VIBR</name>
<dbReference type="Proteomes" id="UP000219336">
    <property type="component" value="Unassembled WGS sequence"/>
</dbReference>
<keyword evidence="2" id="KW-1185">Reference proteome</keyword>
<dbReference type="EMBL" id="OANU01000018">
    <property type="protein sequence ID" value="SNX47969.1"/>
    <property type="molecule type" value="Genomic_DNA"/>
</dbReference>
<protein>
    <submittedName>
        <fullName evidence="1">Uncharacterized protein</fullName>
    </submittedName>
</protein>
<proteinExistence type="predicted"/>
<reference evidence="2" key="1">
    <citation type="submission" date="2016-06" db="EMBL/GenBank/DDBJ databases">
        <authorList>
            <person name="Rodrigo-Torres L."/>
            <person name="Arahal R.D."/>
            <person name="Lucena T."/>
        </authorList>
    </citation>
    <scope>NUCLEOTIDE SEQUENCE [LARGE SCALE GENOMIC DNA]</scope>
    <source>
        <strain evidence="2">CECT8203</strain>
    </source>
</reference>
<evidence type="ECO:0000313" key="2">
    <source>
        <dbReference type="Proteomes" id="UP000219336"/>
    </source>
</evidence>
<gene>
    <name evidence="1" type="ORF">VTH8203_01584</name>
</gene>
<dbReference type="AlphaFoldDB" id="A0A240EIG5"/>
<evidence type="ECO:0000313" key="1">
    <source>
        <dbReference type="EMBL" id="SNX47969.1"/>
    </source>
</evidence>
<sequence>MRYSPLAIHCTSLCFDVIQSYYFDEMTVEDIKRSKAEIYLLLKGRTYMLPHQYWREDLFLDVVANSVVEVLYQCRHHRSKRDVDWVLNFVERHIELAVDRAKH</sequence>
<dbReference type="OrthoDB" id="5876863at2"/>